<dbReference type="STRING" id="690566.Sphch_0155"/>
<dbReference type="HOGENOM" id="CLU_059899_0_0_5"/>
<feature type="region of interest" description="Disordered" evidence="1">
    <location>
        <begin position="368"/>
        <end position="388"/>
    </location>
</feature>
<keyword evidence="3" id="KW-1185">Reference proteome</keyword>
<dbReference type="RefSeq" id="WP_013846129.1">
    <property type="nucleotide sequence ID" value="NC_015593.1"/>
</dbReference>
<accession>F6EUG2</accession>
<dbReference type="EMBL" id="CP002798">
    <property type="protein sequence ID" value="AEG47856.1"/>
    <property type="molecule type" value="Genomic_DNA"/>
</dbReference>
<proteinExistence type="predicted"/>
<evidence type="ECO:0000256" key="1">
    <source>
        <dbReference type="SAM" id="MobiDB-lite"/>
    </source>
</evidence>
<evidence type="ECO:0008006" key="4">
    <source>
        <dbReference type="Google" id="ProtNLM"/>
    </source>
</evidence>
<name>F6EUG2_SPHCR</name>
<dbReference type="AlphaFoldDB" id="F6EUG2"/>
<gene>
    <name evidence="2" type="ORF">Sphch_0155</name>
</gene>
<organism evidence="2 3">
    <name type="scientific">Sphingobium chlorophenolicum L-1</name>
    <dbReference type="NCBI Taxonomy" id="690566"/>
    <lineage>
        <taxon>Bacteria</taxon>
        <taxon>Pseudomonadati</taxon>
        <taxon>Pseudomonadota</taxon>
        <taxon>Alphaproteobacteria</taxon>
        <taxon>Sphingomonadales</taxon>
        <taxon>Sphingomonadaceae</taxon>
        <taxon>Sphingobium</taxon>
    </lineage>
</organism>
<dbReference type="KEGG" id="sch:Sphch_0155"/>
<evidence type="ECO:0000313" key="2">
    <source>
        <dbReference type="EMBL" id="AEG47856.1"/>
    </source>
</evidence>
<sequence length="388" mass="43965">MLTKFDDFPLHQTSAPLAYLATSERNAYGRYWFNGFDPEGEFYFGIAFGVYPHREVMDCALSIVRKDGTQDTFRASRHLTGDRTDMRVGPLTLAIEDPMRRLRITILPNDTGITADLIFHARGPVHEEPMDIMRQGVRTVMEVSRYTQFGMWEGFISVGDRRQDIDPAQIYGTRDRSWGWRWIGEREAGISQAMPQQLFWLWAPIHWPQKCTHFGVMESAQGIPSKKFTQVFPAWPISSDFDPLDSSGISPGQDAQHRLKFHAGSRLADTSEIDLTIDGRVKTLVCEPLLTFPMMAIGYFHDDWGHGFYKGELAINAEHTRIDDLPPLSPLRQHVQQVIRVTCDGEVGHGVLEQLIVGPHERYGLQGFLDPAPQQGSVAVRPPSRDVT</sequence>
<protein>
    <recommendedName>
        <fullName evidence="4">Hydroxyneurosporene synthase</fullName>
    </recommendedName>
</protein>
<dbReference type="Proteomes" id="UP000007150">
    <property type="component" value="Chromosome 1"/>
</dbReference>
<evidence type="ECO:0000313" key="3">
    <source>
        <dbReference type="Proteomes" id="UP000007150"/>
    </source>
</evidence>
<reference evidence="2 3" key="1">
    <citation type="submission" date="2011-05" db="EMBL/GenBank/DDBJ databases">
        <title>Complete sequence of chromosome 1 of Sphingobium chlorophenolicum L-1.</title>
        <authorList>
            <consortium name="US DOE Joint Genome Institute"/>
            <person name="Lucas S."/>
            <person name="Han J."/>
            <person name="Lapidus A."/>
            <person name="Cheng J.-F."/>
            <person name="Goodwin L."/>
            <person name="Pitluck S."/>
            <person name="Peters L."/>
            <person name="Daligault H."/>
            <person name="Han C."/>
            <person name="Tapia R."/>
            <person name="Land M."/>
            <person name="Hauser L."/>
            <person name="Kyrpides N."/>
            <person name="Ivanova N."/>
            <person name="Pagani I."/>
            <person name="Turner P."/>
            <person name="Copley S."/>
            <person name="Woyke T."/>
        </authorList>
    </citation>
    <scope>NUCLEOTIDE SEQUENCE [LARGE SCALE GENOMIC DNA]</scope>
    <source>
        <strain evidence="2 3">L-1</strain>
    </source>
</reference>